<dbReference type="RefSeq" id="WP_044482899.1">
    <property type="nucleotide sequence ID" value="NZ_KK328284.1"/>
</dbReference>
<reference evidence="2 3" key="1">
    <citation type="submission" date="2014-04" db="EMBL/GenBank/DDBJ databases">
        <title>The Genome Sequence of Mycobacterium tuberculosis TKK-01-0051.</title>
        <authorList>
            <consortium name="The Broad Institute Genomics Platform"/>
            <consortium name="The Broad Institute Genome Sequencing Center for Infectious Disease"/>
            <person name="Earl A.M."/>
            <person name="Cohen K."/>
            <person name="Pym A."/>
            <person name="Bishai W."/>
            <person name="Maharaj K."/>
            <person name="Desjardins C."/>
            <person name="Abeel T."/>
            <person name="Young S."/>
            <person name="Zeng Q."/>
            <person name="Gargeya S."/>
            <person name="Abouelleil A."/>
            <person name="Alvarado L."/>
            <person name="Chapman S.B."/>
            <person name="Gainer-Dewar J."/>
            <person name="Goldberg J."/>
            <person name="Griggs A."/>
            <person name="Gujja S."/>
            <person name="Hansen M."/>
            <person name="Howarth C."/>
            <person name="Imamovic A."/>
            <person name="Larimer J."/>
            <person name="Murphy C."/>
            <person name="Naylor J."/>
            <person name="Pearson M."/>
            <person name="Poon T.W."/>
            <person name="Priest M."/>
            <person name="Roberts A."/>
            <person name="Saif S."/>
            <person name="Shea T."/>
            <person name="Sykes S."/>
            <person name="Wortman J."/>
            <person name="Nusbaum C."/>
            <person name="Birren B."/>
        </authorList>
    </citation>
    <scope>NUCLEOTIDE SEQUENCE [LARGE SCALE GENOMIC DNA]</scope>
    <source>
        <strain evidence="2 3">TKK-01-0051</strain>
    </source>
</reference>
<dbReference type="Proteomes" id="UP000025947">
    <property type="component" value="Unassembled WGS sequence"/>
</dbReference>
<dbReference type="HOGENOM" id="CLU_146491_1_0_11"/>
<comment type="caution">
    <text evidence="2">The sequence shown here is derived from an EMBL/GenBank/DDBJ whole genome shotgun (WGS) entry which is preliminary data.</text>
</comment>
<accession>A0A051UJS4</accession>
<evidence type="ECO:0000313" key="3">
    <source>
        <dbReference type="Proteomes" id="UP000025947"/>
    </source>
</evidence>
<feature type="domain" description="ChrR-like cupin" evidence="1">
    <location>
        <begin position="26"/>
        <end position="109"/>
    </location>
</feature>
<dbReference type="AlphaFoldDB" id="A0A051UJS4"/>
<evidence type="ECO:0000313" key="2">
    <source>
        <dbReference type="EMBL" id="KBZ69320.1"/>
    </source>
</evidence>
<sequence length="115" mass="13012">MAKPEYEFFLATEVKFTVCRGGDPKITERILASDPDTKVATRILRYEPGADSTPMGVQKHEFWEEVYILEGSFTDLTLGETFTAGMYACRPPGMAHGPWRTDEGVVTFEVRYHSK</sequence>
<proteinExistence type="predicted"/>
<name>A0A051UJS4_9MYCO</name>
<dbReference type="Pfam" id="PF12973">
    <property type="entry name" value="Cupin_7"/>
    <property type="match status" value="1"/>
</dbReference>
<keyword evidence="3" id="KW-1185">Reference proteome</keyword>
<organism evidence="2 3">
    <name type="scientific">Mycobacterium [tuberculosis] TKK-01-0051</name>
    <dbReference type="NCBI Taxonomy" id="1324261"/>
    <lineage>
        <taxon>Bacteria</taxon>
        <taxon>Bacillati</taxon>
        <taxon>Actinomycetota</taxon>
        <taxon>Actinomycetes</taxon>
        <taxon>Mycobacteriales</taxon>
        <taxon>Mycobacteriaceae</taxon>
        <taxon>Mycobacterium</taxon>
        <taxon>Mycobacterium avium complex (MAC)</taxon>
    </lineage>
</organism>
<dbReference type="InterPro" id="IPR014710">
    <property type="entry name" value="RmlC-like_jellyroll"/>
</dbReference>
<dbReference type="PATRIC" id="fig|1324261.3.peg.36"/>
<dbReference type="SUPFAM" id="SSF51182">
    <property type="entry name" value="RmlC-like cupins"/>
    <property type="match status" value="1"/>
</dbReference>
<gene>
    <name evidence="2" type="ORF">K875_00035</name>
</gene>
<dbReference type="InterPro" id="IPR025979">
    <property type="entry name" value="ChrR-like_cupin_dom"/>
</dbReference>
<evidence type="ECO:0000259" key="1">
    <source>
        <dbReference type="Pfam" id="PF12973"/>
    </source>
</evidence>
<dbReference type="Gene3D" id="2.60.120.10">
    <property type="entry name" value="Jelly Rolls"/>
    <property type="match status" value="1"/>
</dbReference>
<dbReference type="EMBL" id="JLXW01000001">
    <property type="protein sequence ID" value="KBZ69320.1"/>
    <property type="molecule type" value="Genomic_DNA"/>
</dbReference>
<dbReference type="InterPro" id="IPR011051">
    <property type="entry name" value="RmlC_Cupin_sf"/>
</dbReference>
<protein>
    <recommendedName>
        <fullName evidence="1">ChrR-like cupin domain-containing protein</fullName>
    </recommendedName>
</protein>